<keyword evidence="3" id="KW-1185">Reference proteome</keyword>
<proteinExistence type="predicted"/>
<keyword evidence="1" id="KW-0472">Membrane</keyword>
<evidence type="ECO:0000313" key="2">
    <source>
        <dbReference type="EMBL" id="RNB85137.1"/>
    </source>
</evidence>
<accession>A0A3M8DD65</accession>
<evidence type="ECO:0000256" key="1">
    <source>
        <dbReference type="SAM" id="Phobius"/>
    </source>
</evidence>
<reference evidence="2 3" key="1">
    <citation type="submission" date="2018-10" db="EMBL/GenBank/DDBJ databases">
        <title>Phylogenomics of Brevibacillus.</title>
        <authorList>
            <person name="Dunlap C."/>
        </authorList>
    </citation>
    <scope>NUCLEOTIDE SEQUENCE [LARGE SCALE GENOMIC DNA]</scope>
    <source>
        <strain evidence="2 3">JCM 15716</strain>
    </source>
</reference>
<comment type="caution">
    <text evidence="2">The sequence shown here is derived from an EMBL/GenBank/DDBJ whole genome shotgun (WGS) entry which is preliminary data.</text>
</comment>
<keyword evidence="1" id="KW-0812">Transmembrane</keyword>
<evidence type="ECO:0000313" key="3">
    <source>
        <dbReference type="Proteomes" id="UP000271031"/>
    </source>
</evidence>
<keyword evidence="1" id="KW-1133">Transmembrane helix</keyword>
<organism evidence="2 3">
    <name type="scientific">Brevibacillus fluminis</name>
    <dbReference type="NCBI Taxonomy" id="511487"/>
    <lineage>
        <taxon>Bacteria</taxon>
        <taxon>Bacillati</taxon>
        <taxon>Bacillota</taxon>
        <taxon>Bacilli</taxon>
        <taxon>Bacillales</taxon>
        <taxon>Paenibacillaceae</taxon>
        <taxon>Brevibacillus</taxon>
    </lineage>
</organism>
<dbReference type="Proteomes" id="UP000271031">
    <property type="component" value="Unassembled WGS sequence"/>
</dbReference>
<gene>
    <name evidence="2" type="ORF">EDM56_19710</name>
</gene>
<name>A0A3M8DD65_9BACL</name>
<sequence>MTQTNHMTQSQWQQFILNQLSDHERERYEDHLYSCDECLEVYMACLDENVQPAAPIVPEVAESIPAHKPAAKPFYRQTLFHYGLAACITLLLMTTGLFSQLLTHSNQWNNIAGAKQHRSVTDQLMQKTTAFLDQLHPITKGGKTGE</sequence>
<evidence type="ECO:0008006" key="4">
    <source>
        <dbReference type="Google" id="ProtNLM"/>
    </source>
</evidence>
<dbReference type="AlphaFoldDB" id="A0A3M8DD65"/>
<feature type="transmembrane region" description="Helical" evidence="1">
    <location>
        <begin position="79"/>
        <end position="98"/>
    </location>
</feature>
<dbReference type="OrthoDB" id="1955013at2"/>
<dbReference type="EMBL" id="RHHQ01000015">
    <property type="protein sequence ID" value="RNB85137.1"/>
    <property type="molecule type" value="Genomic_DNA"/>
</dbReference>
<dbReference type="RefSeq" id="WP_122919622.1">
    <property type="nucleotide sequence ID" value="NZ_RHHQ01000015.1"/>
</dbReference>
<protein>
    <recommendedName>
        <fullName evidence="4">Zf-HC2 domain-containing protein</fullName>
    </recommendedName>
</protein>